<dbReference type="Pfam" id="PF01650">
    <property type="entry name" value="Peptidase_C13"/>
    <property type="match status" value="1"/>
</dbReference>
<dbReference type="OrthoDB" id="192611at2759"/>
<keyword evidence="3" id="KW-1185">Reference proteome</keyword>
<accession>A0A2G9S030</accession>
<dbReference type="AlphaFoldDB" id="A0A2G9S030"/>
<dbReference type="GO" id="GO:0051603">
    <property type="term" value="P:proteolysis involved in protein catabolic process"/>
    <property type="evidence" value="ECO:0007669"/>
    <property type="project" value="TreeGrafter"/>
</dbReference>
<dbReference type="EMBL" id="KV928595">
    <property type="protein sequence ID" value="PIO33538.1"/>
    <property type="molecule type" value="Genomic_DNA"/>
</dbReference>
<dbReference type="InterPro" id="IPR001096">
    <property type="entry name" value="Peptidase_C13"/>
</dbReference>
<evidence type="ECO:0000313" key="3">
    <source>
        <dbReference type="Proteomes" id="UP000228934"/>
    </source>
</evidence>
<evidence type="ECO:0000313" key="2">
    <source>
        <dbReference type="EMBL" id="PIO33538.1"/>
    </source>
</evidence>
<gene>
    <name evidence="2" type="ORF">AB205_0009370</name>
</gene>
<name>A0A2G9S030_AQUCT</name>
<dbReference type="GO" id="GO:0006624">
    <property type="term" value="P:vacuolar protein processing"/>
    <property type="evidence" value="ECO:0007669"/>
    <property type="project" value="TreeGrafter"/>
</dbReference>
<dbReference type="Proteomes" id="UP000228934">
    <property type="component" value="Unassembled WGS sequence"/>
</dbReference>
<proteinExistence type="inferred from homology"/>
<dbReference type="GO" id="GO:0004197">
    <property type="term" value="F:cysteine-type endopeptidase activity"/>
    <property type="evidence" value="ECO:0007669"/>
    <property type="project" value="TreeGrafter"/>
</dbReference>
<comment type="similarity">
    <text evidence="1">Belongs to the peptidase C13 family.</text>
</comment>
<reference evidence="3" key="1">
    <citation type="journal article" date="2017" name="Nat. Commun.">
        <title>The North American bullfrog draft genome provides insight into hormonal regulation of long noncoding RNA.</title>
        <authorList>
            <person name="Hammond S.A."/>
            <person name="Warren R.L."/>
            <person name="Vandervalk B.P."/>
            <person name="Kucuk E."/>
            <person name="Khan H."/>
            <person name="Gibb E.A."/>
            <person name="Pandoh P."/>
            <person name="Kirk H."/>
            <person name="Zhao Y."/>
            <person name="Jones M."/>
            <person name="Mungall A.J."/>
            <person name="Coope R."/>
            <person name="Pleasance S."/>
            <person name="Moore R.A."/>
            <person name="Holt R.A."/>
            <person name="Round J.M."/>
            <person name="Ohora S."/>
            <person name="Walle B.V."/>
            <person name="Veldhoen N."/>
            <person name="Helbing C.C."/>
            <person name="Birol I."/>
        </authorList>
    </citation>
    <scope>NUCLEOTIDE SEQUENCE [LARGE SCALE GENOMIC DNA]</scope>
</reference>
<dbReference type="Gene3D" id="3.40.50.1460">
    <property type="match status" value="1"/>
</dbReference>
<sequence length="270" mass="30638">MHDVTISGGLVVDHILDIAILDDEGFKPLVDWQNNLKMDNPPEAWRKLPTGIQRMFIELLAIDYTKRSQSTKVLKYTMTQILSLAVLTTSMPINDPEDEGKHCVVLVTAPMAVMTDIRLSCPTLIKLSSRTASLKELNKTIQYMYDNKKYKKMVLYIEASESGSMMNRLPNNIGVYPTTAANPTKSAYACYGKERDILWQSLQHQLDGGFRDGETVQGDTTQFILVKQHTDTRYVIQYGNWTISKMKVSQFQGSTKTVVPHMTLEPVYNY</sequence>
<dbReference type="PANTHER" id="PTHR12000">
    <property type="entry name" value="HEMOGLOBINASE FAMILY MEMBER"/>
    <property type="match status" value="1"/>
</dbReference>
<evidence type="ECO:0000256" key="1">
    <source>
        <dbReference type="ARBA" id="ARBA00009941"/>
    </source>
</evidence>
<dbReference type="GO" id="GO:0005773">
    <property type="term" value="C:vacuole"/>
    <property type="evidence" value="ECO:0007669"/>
    <property type="project" value="GOC"/>
</dbReference>
<dbReference type="PANTHER" id="PTHR12000:SF42">
    <property type="entry name" value="LEGUMAIN"/>
    <property type="match status" value="1"/>
</dbReference>
<protein>
    <submittedName>
        <fullName evidence="2">Uncharacterized protein</fullName>
    </submittedName>
</protein>
<organism evidence="2 3">
    <name type="scientific">Aquarana catesbeiana</name>
    <name type="common">American bullfrog</name>
    <name type="synonym">Rana catesbeiana</name>
    <dbReference type="NCBI Taxonomy" id="8400"/>
    <lineage>
        <taxon>Eukaryota</taxon>
        <taxon>Metazoa</taxon>
        <taxon>Chordata</taxon>
        <taxon>Craniata</taxon>
        <taxon>Vertebrata</taxon>
        <taxon>Euteleostomi</taxon>
        <taxon>Amphibia</taxon>
        <taxon>Batrachia</taxon>
        <taxon>Anura</taxon>
        <taxon>Neobatrachia</taxon>
        <taxon>Ranoidea</taxon>
        <taxon>Ranidae</taxon>
        <taxon>Aquarana</taxon>
    </lineage>
</organism>